<dbReference type="RefSeq" id="WP_164320318.1">
    <property type="nucleotide sequence ID" value="NZ_JAAGLU010000032.1"/>
</dbReference>
<reference evidence="1" key="1">
    <citation type="submission" date="2020-01" db="EMBL/GenBank/DDBJ databases">
        <title>Insect and environment-associated Actinomycetes.</title>
        <authorList>
            <person name="Currrie C."/>
            <person name="Chevrette M."/>
            <person name="Carlson C."/>
            <person name="Stubbendieck R."/>
            <person name="Wendt-Pienkowski E."/>
        </authorList>
    </citation>
    <scope>NUCLEOTIDE SEQUENCE</scope>
    <source>
        <strain evidence="1">SID12501</strain>
    </source>
</reference>
<sequence length="124" mass="13170">MTEPRTITLPTADHGPVTVTCPAWCIGHPNHRPDYHRADILHKGPDVNLAFHGTEVIAACLAQSPYATPGDPSLGGRTPGVSVYPPGRTLTPVQLYSLAAALDGYADRLRDLADQLHTILGGGR</sequence>
<dbReference type="InterPro" id="IPR054202">
    <property type="entry name" value="DUF6907"/>
</dbReference>
<dbReference type="AlphaFoldDB" id="A0A6B3C172"/>
<dbReference type="Pfam" id="PF21848">
    <property type="entry name" value="DUF6907"/>
    <property type="match status" value="1"/>
</dbReference>
<name>A0A6B3C172_9ACTN</name>
<protein>
    <submittedName>
        <fullName evidence="1">Uncharacterized protein</fullName>
    </submittedName>
</protein>
<comment type="caution">
    <text evidence="1">The sequence shown here is derived from an EMBL/GenBank/DDBJ whole genome shotgun (WGS) entry which is preliminary data.</text>
</comment>
<proteinExistence type="predicted"/>
<organism evidence="1">
    <name type="scientific">Streptomyces sp. SID12501</name>
    <dbReference type="NCBI Taxonomy" id="2706042"/>
    <lineage>
        <taxon>Bacteria</taxon>
        <taxon>Bacillati</taxon>
        <taxon>Actinomycetota</taxon>
        <taxon>Actinomycetes</taxon>
        <taxon>Kitasatosporales</taxon>
        <taxon>Streptomycetaceae</taxon>
        <taxon>Streptomyces</taxon>
    </lineage>
</organism>
<evidence type="ECO:0000313" key="1">
    <source>
        <dbReference type="EMBL" id="NEC90457.1"/>
    </source>
</evidence>
<gene>
    <name evidence="1" type="ORF">G3I71_32700</name>
</gene>
<dbReference type="EMBL" id="JAAGLU010000032">
    <property type="protein sequence ID" value="NEC90457.1"/>
    <property type="molecule type" value="Genomic_DNA"/>
</dbReference>
<accession>A0A6B3C172</accession>